<dbReference type="InterPro" id="IPR001012">
    <property type="entry name" value="UBX_dom"/>
</dbReference>
<gene>
    <name evidence="4" type="ORF">ACHAWU_004540</name>
</gene>
<organism evidence="4 5">
    <name type="scientific">Discostella pseudostelligera</name>
    <dbReference type="NCBI Taxonomy" id="259834"/>
    <lineage>
        <taxon>Eukaryota</taxon>
        <taxon>Sar</taxon>
        <taxon>Stramenopiles</taxon>
        <taxon>Ochrophyta</taxon>
        <taxon>Bacillariophyta</taxon>
        <taxon>Coscinodiscophyceae</taxon>
        <taxon>Thalassiosirophycidae</taxon>
        <taxon>Stephanodiscales</taxon>
        <taxon>Stephanodiscaceae</taxon>
        <taxon>Discostella</taxon>
    </lineage>
</organism>
<accession>A0ABD3MUD5</accession>
<feature type="compositionally biased region" description="Polar residues" evidence="1">
    <location>
        <begin position="213"/>
        <end position="232"/>
    </location>
</feature>
<feature type="region of interest" description="Disordered" evidence="1">
    <location>
        <begin position="325"/>
        <end position="358"/>
    </location>
</feature>
<keyword evidence="5" id="KW-1185">Reference proteome</keyword>
<feature type="compositionally biased region" description="Low complexity" evidence="1">
    <location>
        <begin position="22"/>
        <end position="43"/>
    </location>
</feature>
<feature type="compositionally biased region" description="Acidic residues" evidence="1">
    <location>
        <begin position="235"/>
        <end position="249"/>
    </location>
</feature>
<dbReference type="EMBL" id="JALLBG020000078">
    <property type="protein sequence ID" value="KAL3767042.1"/>
    <property type="molecule type" value="Genomic_DNA"/>
</dbReference>
<dbReference type="Pfam" id="PF00789">
    <property type="entry name" value="UBX"/>
    <property type="match status" value="1"/>
</dbReference>
<comment type="caution">
    <text evidence="4">The sequence shown here is derived from an EMBL/GenBank/DDBJ whole genome shotgun (WGS) entry which is preliminary data.</text>
</comment>
<sequence length="646" mass="70088">MDFDIATRRLQRDQQTAYARVRASQKSQKASASARRAAAATKQNAERRLLQKKSENERNDKIVDQMHRLIRRVERELGVMNVASASGVTAAAAAVGPSVPSPLLPTPSTKGISSSTEEITTGSNNAILSENKFFAKGFNFSATSIHGVGDKITLPPSVLETIFASSSSADTTRNGRPIAFRIGVRNTNYIFPSSDKMKILVENVKQKVMEAVTASNDGASSSEMEMQESTPTKIDDDDDGDNEEMEEDETFSQQFIEEAYMDELSHRYLSYTHGTVVEFTEEDGHVGLPEPVAKALLQPNLHSLIGRMHVDIPVKRTVDAATIRNADGEDHDQPKDSMDLEATPPDTIEGENNEDKTPGHPAYGLFDIPALPIEIIPIHNLPPGKQCTFTPTLSSIQNGFYSIKDVKLVLEQSLMRTRATLSRGDVIRTWRRGVSYDLIVSTLKPDKFGVVSCVNTDMNVDIGPPDDENTGSNGGVHDTSCTDKAKNIGNRADALGGGRLLSEESTHRPPPSPPTGHAPKRKSNNEVVLPPEPGEDLKVGVCNIQIRGRTSSGSMTTGRRRFLIGSSTMKELFAFASQSCCDGADPLTFRLVTRFPRRVFALSSSSLGDGEGADGGRAEEGCIDGNMTLEGAGIGQGQEMFMVEMI</sequence>
<evidence type="ECO:0000259" key="3">
    <source>
        <dbReference type="Pfam" id="PF24842"/>
    </source>
</evidence>
<proteinExistence type="predicted"/>
<name>A0ABD3MUD5_9STRA</name>
<dbReference type="PANTHER" id="PTHR12555:SF13">
    <property type="entry name" value="UBIQUITIN RECOGNITION FACTOR IN ER-ASSOCIATED DEGRADATION PROTEIN 1"/>
    <property type="match status" value="1"/>
</dbReference>
<evidence type="ECO:0000256" key="1">
    <source>
        <dbReference type="SAM" id="MobiDB-lite"/>
    </source>
</evidence>
<feature type="domain" description="UBX" evidence="2">
    <location>
        <begin position="540"/>
        <end position="609"/>
    </location>
</feature>
<dbReference type="Gene3D" id="3.10.330.10">
    <property type="match status" value="1"/>
</dbReference>
<protein>
    <submittedName>
        <fullName evidence="4">Uncharacterized protein</fullName>
    </submittedName>
</protein>
<dbReference type="PANTHER" id="PTHR12555">
    <property type="entry name" value="UBIQUITIN FUSION DEGRADATON PROTEIN 1"/>
    <property type="match status" value="1"/>
</dbReference>
<feature type="compositionally biased region" description="Basic and acidic residues" evidence="1">
    <location>
        <begin position="44"/>
        <end position="61"/>
    </location>
</feature>
<evidence type="ECO:0000259" key="2">
    <source>
        <dbReference type="Pfam" id="PF00789"/>
    </source>
</evidence>
<dbReference type="InterPro" id="IPR004854">
    <property type="entry name" value="Ufd1-like"/>
</dbReference>
<dbReference type="Proteomes" id="UP001530293">
    <property type="component" value="Unassembled WGS sequence"/>
</dbReference>
<dbReference type="Gene3D" id="3.10.20.90">
    <property type="entry name" value="Phosphatidylinositol 3-kinase Catalytic Subunit, Chain A, domain 1"/>
    <property type="match status" value="1"/>
</dbReference>
<dbReference type="Pfam" id="PF24842">
    <property type="entry name" value="UFD1_N2"/>
    <property type="match status" value="1"/>
</dbReference>
<feature type="region of interest" description="Disordered" evidence="1">
    <location>
        <begin position="213"/>
        <end position="249"/>
    </location>
</feature>
<dbReference type="InterPro" id="IPR055418">
    <property type="entry name" value="UFD1_N2"/>
</dbReference>
<dbReference type="Gene3D" id="2.40.40.50">
    <property type="entry name" value="Ubiquitin fusion degradation protein UFD1, N-terminal domain"/>
    <property type="match status" value="1"/>
</dbReference>
<feature type="region of interest" description="Disordered" evidence="1">
    <location>
        <begin position="462"/>
        <end position="534"/>
    </location>
</feature>
<feature type="compositionally biased region" description="Basic and acidic residues" evidence="1">
    <location>
        <begin position="326"/>
        <end position="338"/>
    </location>
</feature>
<dbReference type="AlphaFoldDB" id="A0ABD3MUD5"/>
<reference evidence="4 5" key="1">
    <citation type="submission" date="2024-10" db="EMBL/GenBank/DDBJ databases">
        <title>Updated reference genomes for cyclostephanoid diatoms.</title>
        <authorList>
            <person name="Roberts W.R."/>
            <person name="Alverson A.J."/>
        </authorList>
    </citation>
    <scope>NUCLEOTIDE SEQUENCE [LARGE SCALE GENOMIC DNA]</scope>
    <source>
        <strain evidence="4 5">AJA232-27</strain>
    </source>
</reference>
<feature type="region of interest" description="Disordered" evidence="1">
    <location>
        <begin position="14"/>
        <end position="61"/>
    </location>
</feature>
<dbReference type="InterPro" id="IPR042299">
    <property type="entry name" value="Ufd1-like_Nn"/>
</dbReference>
<feature type="domain" description="Ubiquitin fusion degradation protein UFD1 N-terminal subdomain 2" evidence="3">
    <location>
        <begin position="393"/>
        <end position="465"/>
    </location>
</feature>
<evidence type="ECO:0000313" key="4">
    <source>
        <dbReference type="EMBL" id="KAL3767042.1"/>
    </source>
</evidence>
<evidence type="ECO:0000313" key="5">
    <source>
        <dbReference type="Proteomes" id="UP001530293"/>
    </source>
</evidence>